<feature type="transmembrane region" description="Helical" evidence="5">
    <location>
        <begin position="108"/>
        <end position="128"/>
    </location>
</feature>
<dbReference type="PROSITE" id="PS51296">
    <property type="entry name" value="RIESKE"/>
    <property type="match status" value="1"/>
</dbReference>
<keyword evidence="1" id="KW-0001">2Fe-2S</keyword>
<sequence>MLRQAITRLEQTEALDGASDAIQSAVSSAVRPRGLRDLLHGTKMGHPLHPALVQVPVGAFISAAVLDLVPGASKAATTLIAVGTAAVPPAAIAGWVDWSEMTKDRRRVGLVHAATNLVATALYASSLVARLTGHAGRGRALAYAGLSVAGAGAFLGGHLSYAQGGAISHAAPEVALVPEEWTAVSSLSSLPDRKVTVRKAGDVPVLLYRRGDQVSALIERCSHEAGPLGEGEVIGSGANACVVCPWHGSTFQLSDGRAVHGPAGNDQPVLPVRVREGMVEVRRP</sequence>
<keyword evidence="5" id="KW-0472">Membrane</keyword>
<dbReference type="EMBL" id="AP012319">
    <property type="protein sequence ID" value="BAL85371.1"/>
    <property type="molecule type" value="Genomic_DNA"/>
</dbReference>
<dbReference type="InterPro" id="IPR019251">
    <property type="entry name" value="DUF2231_TM"/>
</dbReference>
<dbReference type="GO" id="GO:0046872">
    <property type="term" value="F:metal ion binding"/>
    <property type="evidence" value="ECO:0007669"/>
    <property type="project" value="UniProtKB-KW"/>
</dbReference>
<protein>
    <recommendedName>
        <fullName evidence="6">Rieske domain-containing protein</fullName>
    </recommendedName>
</protein>
<dbReference type="PANTHER" id="PTHR21496">
    <property type="entry name" value="FERREDOXIN-RELATED"/>
    <property type="match status" value="1"/>
</dbReference>
<proteinExistence type="predicted"/>
<dbReference type="InterPro" id="IPR036922">
    <property type="entry name" value="Rieske_2Fe-2S_sf"/>
</dbReference>
<feature type="domain" description="Rieske" evidence="6">
    <location>
        <begin position="181"/>
        <end position="281"/>
    </location>
</feature>
<evidence type="ECO:0000256" key="2">
    <source>
        <dbReference type="ARBA" id="ARBA00022723"/>
    </source>
</evidence>
<keyword evidence="3" id="KW-0408">Iron</keyword>
<evidence type="ECO:0000256" key="1">
    <source>
        <dbReference type="ARBA" id="ARBA00022714"/>
    </source>
</evidence>
<dbReference type="eggNOG" id="COG2146">
    <property type="taxonomic scope" value="Bacteria"/>
</dbReference>
<evidence type="ECO:0000313" key="8">
    <source>
        <dbReference type="Proteomes" id="UP000007882"/>
    </source>
</evidence>
<dbReference type="STRING" id="512565.AMIS_1510"/>
<dbReference type="SUPFAM" id="SSF50022">
    <property type="entry name" value="ISP domain"/>
    <property type="match status" value="1"/>
</dbReference>
<dbReference type="GO" id="GO:0004497">
    <property type="term" value="F:monooxygenase activity"/>
    <property type="evidence" value="ECO:0007669"/>
    <property type="project" value="UniProtKB-ARBA"/>
</dbReference>
<dbReference type="InterPro" id="IPR017941">
    <property type="entry name" value="Rieske_2Fe-2S"/>
</dbReference>
<keyword evidence="5" id="KW-1133">Transmembrane helix</keyword>
<evidence type="ECO:0000256" key="3">
    <source>
        <dbReference type="ARBA" id="ARBA00023004"/>
    </source>
</evidence>
<dbReference type="AlphaFoldDB" id="I0GX84"/>
<dbReference type="Pfam" id="PF00355">
    <property type="entry name" value="Rieske"/>
    <property type="match status" value="1"/>
</dbReference>
<accession>I0GX84</accession>
<name>I0GX84_ACTM4</name>
<evidence type="ECO:0000313" key="7">
    <source>
        <dbReference type="EMBL" id="BAL85371.1"/>
    </source>
</evidence>
<keyword evidence="2" id="KW-0479">Metal-binding</keyword>
<evidence type="ECO:0000256" key="5">
    <source>
        <dbReference type="SAM" id="Phobius"/>
    </source>
</evidence>
<gene>
    <name evidence="7" type="ordered locus">AMIS_1510</name>
</gene>
<evidence type="ECO:0000259" key="6">
    <source>
        <dbReference type="PROSITE" id="PS51296"/>
    </source>
</evidence>
<dbReference type="CDD" id="cd03467">
    <property type="entry name" value="Rieske"/>
    <property type="match status" value="1"/>
</dbReference>
<organism evidence="7 8">
    <name type="scientific">Actinoplanes missouriensis (strain ATCC 14538 / DSM 43046 / CBS 188.64 / JCM 3121 / NBRC 102363 / NCIMB 12654 / NRRL B-3342 / UNCC 431)</name>
    <dbReference type="NCBI Taxonomy" id="512565"/>
    <lineage>
        <taxon>Bacteria</taxon>
        <taxon>Bacillati</taxon>
        <taxon>Actinomycetota</taxon>
        <taxon>Actinomycetes</taxon>
        <taxon>Micromonosporales</taxon>
        <taxon>Micromonosporaceae</taxon>
        <taxon>Actinoplanes</taxon>
    </lineage>
</organism>
<evidence type="ECO:0000256" key="4">
    <source>
        <dbReference type="ARBA" id="ARBA00023014"/>
    </source>
</evidence>
<dbReference type="RefSeq" id="WP_014440271.1">
    <property type="nucleotide sequence ID" value="NC_017093.1"/>
</dbReference>
<dbReference type="GO" id="GO:0051537">
    <property type="term" value="F:2 iron, 2 sulfur cluster binding"/>
    <property type="evidence" value="ECO:0007669"/>
    <property type="project" value="UniProtKB-KW"/>
</dbReference>
<dbReference type="GO" id="GO:0016705">
    <property type="term" value="F:oxidoreductase activity, acting on paired donors, with incorporation or reduction of molecular oxygen"/>
    <property type="evidence" value="ECO:0007669"/>
    <property type="project" value="UniProtKB-ARBA"/>
</dbReference>
<dbReference type="Gene3D" id="2.102.10.10">
    <property type="entry name" value="Rieske [2Fe-2S] iron-sulphur domain"/>
    <property type="match status" value="1"/>
</dbReference>
<dbReference type="Proteomes" id="UP000007882">
    <property type="component" value="Chromosome"/>
</dbReference>
<dbReference type="HOGENOM" id="CLU_065805_0_0_11"/>
<feature type="transmembrane region" description="Helical" evidence="5">
    <location>
        <begin position="140"/>
        <end position="161"/>
    </location>
</feature>
<dbReference type="Pfam" id="PF09990">
    <property type="entry name" value="DUF2231"/>
    <property type="match status" value="1"/>
</dbReference>
<dbReference type="PANTHER" id="PTHR21496:SF23">
    <property type="entry name" value="3-PHENYLPROPIONATE_CINNAMIC ACID DIOXYGENASE FERREDOXIN SUBUNIT"/>
    <property type="match status" value="1"/>
</dbReference>
<dbReference type="KEGG" id="ams:AMIS_1510"/>
<keyword evidence="8" id="KW-1185">Reference proteome</keyword>
<dbReference type="PATRIC" id="fig|512565.3.peg.156"/>
<reference evidence="7 8" key="1">
    <citation type="submission" date="2012-02" db="EMBL/GenBank/DDBJ databases">
        <title>Complete genome sequence of Actinoplanes missouriensis 431 (= NBRC 102363).</title>
        <authorList>
            <person name="Ohnishi Y."/>
            <person name="Ishikawa J."/>
            <person name="Sekine M."/>
            <person name="Hosoyama A."/>
            <person name="Harada T."/>
            <person name="Narita H."/>
            <person name="Hata T."/>
            <person name="Konno Y."/>
            <person name="Tutikane K."/>
            <person name="Fujita N."/>
            <person name="Horinouchi S."/>
            <person name="Hayakawa M."/>
        </authorList>
    </citation>
    <scope>NUCLEOTIDE SEQUENCE [LARGE SCALE GENOMIC DNA]</scope>
    <source>
        <strain evidence="8">ATCC 14538 / DSM 43046 / CBS 188.64 / JCM 3121 / NBRC 102363 / NCIMB 12654 / NRRL B-3342 / UNCC 431</strain>
    </source>
</reference>
<keyword evidence="5" id="KW-0812">Transmembrane</keyword>
<keyword evidence="4" id="KW-0411">Iron-sulfur</keyword>